<sequence>MSGVNDGYLQSLNLVCGGLLLTAVLVLWRRDVRAIVRLVCLQGVLLAGLAAVLAVHHDSDELVIGTVALLLLKGVLLPFLLARAARSAEGAREAEPLINVPASLLAAALLTLLAYAASQPLTEVAPGPEADAIPVGIAMVLIGFLTLTTRRNAVPQVAGFLVLDNGIGVTALLATEGVPLVVELGAALDLLLIVLILQILTARLRVVYGATDLDELRELRD</sequence>
<keyword evidence="2" id="KW-1003">Cell membrane</keyword>
<keyword evidence="3 6" id="KW-0812">Transmembrane</keyword>
<evidence type="ECO:0000256" key="3">
    <source>
        <dbReference type="ARBA" id="ARBA00022692"/>
    </source>
</evidence>
<feature type="transmembrane region" description="Helical" evidence="6">
    <location>
        <begin position="97"/>
        <end position="118"/>
    </location>
</feature>
<protein>
    <submittedName>
        <fullName evidence="7">Hydrogenase HycP</fullName>
    </submittedName>
</protein>
<feature type="transmembrane region" description="Helical" evidence="6">
    <location>
        <begin position="130"/>
        <end position="147"/>
    </location>
</feature>
<evidence type="ECO:0000256" key="6">
    <source>
        <dbReference type="SAM" id="Phobius"/>
    </source>
</evidence>
<reference evidence="8" key="1">
    <citation type="journal article" date="2019" name="Int. J. Syst. Evol. Microbiol.">
        <title>The Global Catalogue of Microorganisms (GCM) 10K type strain sequencing project: providing services to taxonomists for standard genome sequencing and annotation.</title>
        <authorList>
            <consortium name="The Broad Institute Genomics Platform"/>
            <consortium name="The Broad Institute Genome Sequencing Center for Infectious Disease"/>
            <person name="Wu L."/>
            <person name="Ma J."/>
        </authorList>
    </citation>
    <scope>NUCLEOTIDE SEQUENCE [LARGE SCALE GENOMIC DNA]</scope>
    <source>
        <strain evidence="8">JCM 10671</strain>
    </source>
</reference>
<feature type="transmembrane region" description="Helical" evidence="6">
    <location>
        <begin position="12"/>
        <end position="28"/>
    </location>
</feature>
<evidence type="ECO:0000256" key="1">
    <source>
        <dbReference type="ARBA" id="ARBA00004651"/>
    </source>
</evidence>
<feature type="transmembrane region" description="Helical" evidence="6">
    <location>
        <begin position="62"/>
        <end position="85"/>
    </location>
</feature>
<name>A0ABP3S461_9ACTN</name>
<dbReference type="InterPro" id="IPR038730">
    <property type="entry name" value="HyfE-like"/>
</dbReference>
<feature type="transmembrane region" description="Helical" evidence="6">
    <location>
        <begin position="35"/>
        <end position="56"/>
    </location>
</feature>
<evidence type="ECO:0000256" key="5">
    <source>
        <dbReference type="ARBA" id="ARBA00023136"/>
    </source>
</evidence>
<accession>A0ABP3S461</accession>
<dbReference type="EMBL" id="BAAAHE010000025">
    <property type="protein sequence ID" value="GAA0625325.1"/>
    <property type="molecule type" value="Genomic_DNA"/>
</dbReference>
<dbReference type="PANTHER" id="PTHR38601">
    <property type="entry name" value="HYDROGENASE-4 COMPONENT E"/>
    <property type="match status" value="1"/>
</dbReference>
<feature type="transmembrane region" description="Helical" evidence="6">
    <location>
        <begin position="180"/>
        <end position="200"/>
    </location>
</feature>
<dbReference type="Proteomes" id="UP001500957">
    <property type="component" value="Unassembled WGS sequence"/>
</dbReference>
<dbReference type="RefSeq" id="WP_344606279.1">
    <property type="nucleotide sequence ID" value="NZ_BAAAHE010000025.1"/>
</dbReference>
<keyword evidence="8" id="KW-1185">Reference proteome</keyword>
<evidence type="ECO:0000313" key="8">
    <source>
        <dbReference type="Proteomes" id="UP001500957"/>
    </source>
</evidence>
<keyword evidence="4 6" id="KW-1133">Transmembrane helix</keyword>
<organism evidence="7 8">
    <name type="scientific">Sporichthya brevicatena</name>
    <dbReference type="NCBI Taxonomy" id="171442"/>
    <lineage>
        <taxon>Bacteria</taxon>
        <taxon>Bacillati</taxon>
        <taxon>Actinomycetota</taxon>
        <taxon>Actinomycetes</taxon>
        <taxon>Sporichthyales</taxon>
        <taxon>Sporichthyaceae</taxon>
        <taxon>Sporichthya</taxon>
    </lineage>
</organism>
<proteinExistence type="predicted"/>
<evidence type="ECO:0000313" key="7">
    <source>
        <dbReference type="EMBL" id="GAA0625325.1"/>
    </source>
</evidence>
<dbReference type="PANTHER" id="PTHR38601:SF1">
    <property type="entry name" value="HYDROGENASE-4 COMPONENT E"/>
    <property type="match status" value="1"/>
</dbReference>
<evidence type="ECO:0000256" key="4">
    <source>
        <dbReference type="ARBA" id="ARBA00022989"/>
    </source>
</evidence>
<comment type="subcellular location">
    <subcellularLocation>
        <location evidence="1">Cell membrane</location>
        <topology evidence="1">Multi-pass membrane protein</topology>
    </subcellularLocation>
</comment>
<comment type="caution">
    <text evidence="7">The sequence shown here is derived from an EMBL/GenBank/DDBJ whole genome shotgun (WGS) entry which is preliminary data.</text>
</comment>
<evidence type="ECO:0000256" key="2">
    <source>
        <dbReference type="ARBA" id="ARBA00022475"/>
    </source>
</evidence>
<keyword evidence="5 6" id="KW-0472">Membrane</keyword>
<gene>
    <name evidence="7" type="ORF">GCM10009547_30760</name>
</gene>
<feature type="transmembrane region" description="Helical" evidence="6">
    <location>
        <begin position="154"/>
        <end position="174"/>
    </location>
</feature>